<sequence>MSKNNIKAGSAYVEIGIRNRLAKGAKEVQADLNKLAKSTTANGLKLVAAASATLAPITAAAFSFASSGDQLDKMSKRTGISVEALSQLGFAAEQSGSDLGVVEKGVRGMQRSLYDAGQGSTEAIDALAQLGLTASDLSGMLPEDQFTILADKIATIEDPSKRAALAMKLFGRSGSDLLPLFGENAKGIANLRAEADALGRTMSTEDATAAAAFTDSMNRLKSVMTGVKNQIGAAVAPAFTRLAELVLANTSGISVFLSENRGMIVGITAAAAAVGAGGAALVTLGGVLAATSVAIGGVAATAAFLVSPLGIATAAAAGLGFALVKYTSLGSDSIDWLSDRFGGLVEMVQGSIGAISDAVRAGDMDKAWELTVSLMELVWLDLTGGIRDAWADTMNWLLDASSTATGQIGKMFQSLSGLLTSLLDKYKSVYDTIYNFTEETLSGAANSLTGVETIGGRSEPRGSAFERQYGDFEASVRNGIESIRYFGESLEDEANNDIAERSSNAGTAREAREARIAELQASLAKANEEAAATRANAPASTEEATPAEPEAPDFSGMFADLQKQAQVIPEQTEMESGPKEEQQPQSSGPTATFSAFAASIIGRGQSPNQRMLSLTDRIAKASEQTAKAVQGLDGAGDAVAGAMPDANPLEAQFAMQAIENEARVEGVNQAMVEAQKNMDAGGGKVGGVGNDADRLAVILESIDANTAKMVKLYGKSSVARFT</sequence>
<gene>
    <name evidence="3" type="ORF">NB063_03285</name>
</gene>
<comment type="caution">
    <text evidence="3">The sequence shown here is derived from an EMBL/GenBank/DDBJ whole genome shotgun (WGS) entry which is preliminary data.</text>
</comment>
<keyword evidence="4" id="KW-1185">Reference proteome</keyword>
<feature type="transmembrane region" description="Helical" evidence="2">
    <location>
        <begin position="294"/>
        <end position="324"/>
    </location>
</feature>
<reference evidence="3 4" key="1">
    <citation type="journal article" date="2022" name="Syst. Appl. Microbiol.">
        <title>Rhodopirellula aestuarii sp. nov., a novel member of the genus Rhodopirellula isolated from brackish sediments collected in the Tagus River estuary, Portugal.</title>
        <authorList>
            <person name="Vitorino I.R."/>
            <person name="Klimek D."/>
            <person name="Calusinska M."/>
            <person name="Lobo-da-Cunha A."/>
            <person name="Vasconcelos V."/>
            <person name="Lage O.M."/>
        </authorList>
    </citation>
    <scope>NUCLEOTIDE SEQUENCE [LARGE SCALE GENOMIC DNA]</scope>
    <source>
        <strain evidence="3 4">ICT_H3.1</strain>
    </source>
</reference>
<evidence type="ECO:0000313" key="4">
    <source>
        <dbReference type="Proteomes" id="UP001202961"/>
    </source>
</evidence>
<organism evidence="3 4">
    <name type="scientific">Aporhodopirellula aestuarii</name>
    <dbReference type="NCBI Taxonomy" id="2950107"/>
    <lineage>
        <taxon>Bacteria</taxon>
        <taxon>Pseudomonadati</taxon>
        <taxon>Planctomycetota</taxon>
        <taxon>Planctomycetia</taxon>
        <taxon>Pirellulales</taxon>
        <taxon>Pirellulaceae</taxon>
        <taxon>Aporhodopirellula</taxon>
    </lineage>
</organism>
<feature type="region of interest" description="Disordered" evidence="1">
    <location>
        <begin position="525"/>
        <end position="554"/>
    </location>
</feature>
<keyword evidence="2" id="KW-0812">Transmembrane</keyword>
<dbReference type="EMBL" id="JAMQBK010000012">
    <property type="protein sequence ID" value="MCM2369641.1"/>
    <property type="molecule type" value="Genomic_DNA"/>
</dbReference>
<evidence type="ECO:0008006" key="5">
    <source>
        <dbReference type="Google" id="ProtNLM"/>
    </source>
</evidence>
<keyword evidence="2" id="KW-1133">Transmembrane helix</keyword>
<accession>A0ABT0TYT1</accession>
<evidence type="ECO:0000313" key="3">
    <source>
        <dbReference type="EMBL" id="MCM2369641.1"/>
    </source>
</evidence>
<feature type="compositionally biased region" description="Low complexity" evidence="1">
    <location>
        <begin position="525"/>
        <end position="548"/>
    </location>
</feature>
<dbReference type="RefSeq" id="WP_250927312.1">
    <property type="nucleotide sequence ID" value="NZ_JAMQBK010000012.1"/>
</dbReference>
<name>A0ABT0TYT1_9BACT</name>
<feature type="region of interest" description="Disordered" evidence="1">
    <location>
        <begin position="569"/>
        <end position="590"/>
    </location>
</feature>
<keyword evidence="2" id="KW-0472">Membrane</keyword>
<evidence type="ECO:0000256" key="1">
    <source>
        <dbReference type="SAM" id="MobiDB-lite"/>
    </source>
</evidence>
<evidence type="ECO:0000256" key="2">
    <source>
        <dbReference type="SAM" id="Phobius"/>
    </source>
</evidence>
<protein>
    <recommendedName>
        <fullName evidence="5">Phage tail tape measure protein</fullName>
    </recommendedName>
</protein>
<feature type="transmembrane region" description="Helical" evidence="2">
    <location>
        <begin position="264"/>
        <end position="288"/>
    </location>
</feature>
<dbReference type="Proteomes" id="UP001202961">
    <property type="component" value="Unassembled WGS sequence"/>
</dbReference>
<proteinExistence type="predicted"/>